<evidence type="ECO:0000313" key="1">
    <source>
        <dbReference type="EMBL" id="CAK77639.1"/>
    </source>
</evidence>
<accession>A0D3M2</accession>
<name>A0D3M2_PARTE</name>
<protein>
    <submittedName>
        <fullName evidence="1">Uncharacterized protein</fullName>
    </submittedName>
</protein>
<dbReference type="OrthoDB" id="10334422at2759"/>
<dbReference type="OMA" id="ATHKCEL"/>
<dbReference type="RefSeq" id="XP_001445036.1">
    <property type="nucleotide sequence ID" value="XM_001444999.1"/>
</dbReference>
<evidence type="ECO:0000313" key="2">
    <source>
        <dbReference type="Proteomes" id="UP000000600"/>
    </source>
</evidence>
<organism evidence="1 2">
    <name type="scientific">Paramecium tetraurelia</name>
    <dbReference type="NCBI Taxonomy" id="5888"/>
    <lineage>
        <taxon>Eukaryota</taxon>
        <taxon>Sar</taxon>
        <taxon>Alveolata</taxon>
        <taxon>Ciliophora</taxon>
        <taxon>Intramacronucleata</taxon>
        <taxon>Oligohymenophorea</taxon>
        <taxon>Peniculida</taxon>
        <taxon>Parameciidae</taxon>
        <taxon>Paramecium</taxon>
    </lineage>
</organism>
<proteinExistence type="predicted"/>
<dbReference type="Proteomes" id="UP000000600">
    <property type="component" value="Unassembled WGS sequence"/>
</dbReference>
<keyword evidence="2" id="KW-1185">Reference proteome</keyword>
<dbReference type="KEGG" id="ptm:GSPATT00013127001"/>
<sequence length="351" mass="41364">MYCTYHVQNQVSLICIATHKCELNRKMCVECQQEHGVDLKQTLPLKQVEEMVKNKFKEFQLDDTSDITKERMKYKAMLSQTESSIKNILDEISKLFEQTFDRVEQESKSFTNLINNNPNLASISNSELNKLVEILQWNNLNDFIIQKNLYLVRLENSRFWWEQEVQAFGEKLKTVMNQYIEFFRQQFSNFQSVKPVSLDADLIQELEMKNQAILEYKQIFIDKKQLLNNEIKTNQNEMIDLQIELDVLKLGDTIITVNVKSFSTNVSQTFQMQLRDSISDLYILAVNEGIHKGSPLDCCLLVPSKNIKYASSEWKQRFQEIFIPNDYTNKTITLEFCQYDIQTNRQIYEGK</sequence>
<dbReference type="HOGENOM" id="CLU_790987_0_0_1"/>
<reference evidence="1 2" key="1">
    <citation type="journal article" date="2006" name="Nature">
        <title>Global trends of whole-genome duplications revealed by the ciliate Paramecium tetraurelia.</title>
        <authorList>
            <consortium name="Genoscope"/>
            <person name="Aury J.-M."/>
            <person name="Jaillon O."/>
            <person name="Duret L."/>
            <person name="Noel B."/>
            <person name="Jubin C."/>
            <person name="Porcel B.M."/>
            <person name="Segurens B."/>
            <person name="Daubin V."/>
            <person name="Anthouard V."/>
            <person name="Aiach N."/>
            <person name="Arnaiz O."/>
            <person name="Billaut A."/>
            <person name="Beisson J."/>
            <person name="Blanc I."/>
            <person name="Bouhouche K."/>
            <person name="Camara F."/>
            <person name="Duharcourt S."/>
            <person name="Guigo R."/>
            <person name="Gogendeau D."/>
            <person name="Katinka M."/>
            <person name="Keller A.-M."/>
            <person name="Kissmehl R."/>
            <person name="Klotz C."/>
            <person name="Koll F."/>
            <person name="Le Moue A."/>
            <person name="Lepere C."/>
            <person name="Malinsky S."/>
            <person name="Nowacki M."/>
            <person name="Nowak J.K."/>
            <person name="Plattner H."/>
            <person name="Poulain J."/>
            <person name="Ruiz F."/>
            <person name="Serrano V."/>
            <person name="Zagulski M."/>
            <person name="Dessen P."/>
            <person name="Betermier M."/>
            <person name="Weissenbach J."/>
            <person name="Scarpelli C."/>
            <person name="Schachter V."/>
            <person name="Sperling L."/>
            <person name="Meyer E."/>
            <person name="Cohen J."/>
            <person name="Wincker P."/>
        </authorList>
    </citation>
    <scope>NUCLEOTIDE SEQUENCE [LARGE SCALE GENOMIC DNA]</scope>
    <source>
        <strain evidence="1 2">Stock d4-2</strain>
    </source>
</reference>
<dbReference type="GeneID" id="5030821"/>
<gene>
    <name evidence="1" type="ORF">GSPATT00013127001</name>
</gene>
<dbReference type="InParanoid" id="A0D3M2"/>
<dbReference type="AlphaFoldDB" id="A0D3M2"/>
<dbReference type="EMBL" id="CT868274">
    <property type="protein sequence ID" value="CAK77639.1"/>
    <property type="molecule type" value="Genomic_DNA"/>
</dbReference>